<gene>
    <name evidence="12" type="ORF">AXFE_32260</name>
</gene>
<organism evidence="12 13">
    <name type="scientific">Acidithrix ferrooxidans</name>
    <dbReference type="NCBI Taxonomy" id="1280514"/>
    <lineage>
        <taxon>Bacteria</taxon>
        <taxon>Bacillati</taxon>
        <taxon>Actinomycetota</taxon>
        <taxon>Acidimicrobiia</taxon>
        <taxon>Acidimicrobiales</taxon>
        <taxon>Acidimicrobiaceae</taxon>
        <taxon>Acidithrix</taxon>
    </lineage>
</organism>
<evidence type="ECO:0000256" key="10">
    <source>
        <dbReference type="SAM" id="Phobius"/>
    </source>
</evidence>
<comment type="similarity">
    <text evidence="2">Belongs to the fatty acid desaturase type 2 family.</text>
</comment>
<evidence type="ECO:0000256" key="2">
    <source>
        <dbReference type="ARBA" id="ARBA00008749"/>
    </source>
</evidence>
<protein>
    <submittedName>
        <fullName evidence="12">Fatty acid desaturase</fullName>
    </submittedName>
</protein>
<accession>A0A0D8HFW8</accession>
<dbReference type="PANTHER" id="PTHR11351:SF33">
    <property type="entry name" value="DELTA-9 FATTY ACID DESATURASE, DESA"/>
    <property type="match status" value="1"/>
</dbReference>
<evidence type="ECO:0000256" key="9">
    <source>
        <dbReference type="ARBA" id="ARBA00023136"/>
    </source>
</evidence>
<proteinExistence type="inferred from homology"/>
<evidence type="ECO:0000256" key="3">
    <source>
        <dbReference type="ARBA" id="ARBA00022692"/>
    </source>
</evidence>
<keyword evidence="7" id="KW-0408">Iron</keyword>
<evidence type="ECO:0000256" key="1">
    <source>
        <dbReference type="ARBA" id="ARBA00004141"/>
    </source>
</evidence>
<sequence length="252" mass="28325">MHLFLKSLLVAFLVTQVAIFCTTVFLHRAASHRALKLSKPLTYIFRTIIWLTTGIKPRQWVAVHRVHHAYTDVPGDPHSPIVEGFAAIQFGNVYFYRRTIRIPGLVERYAKDLAPDKMDKIVYDRSLLGLGIGIAILWLTFGWELALITSVLHTAMYLLLSGAINAIGHTYGRRPYDNLATNNNWLALFTAGEGLHNNHHAAPTSAKLALGKRQIDPSWPFIKVMVALGQATIRHSEPKFVNPKRITKETIA</sequence>
<evidence type="ECO:0000259" key="11">
    <source>
        <dbReference type="Pfam" id="PF00487"/>
    </source>
</evidence>
<comment type="subcellular location">
    <subcellularLocation>
        <location evidence="1">Membrane</location>
        <topology evidence="1">Multi-pass membrane protein</topology>
    </subcellularLocation>
</comment>
<feature type="transmembrane region" description="Helical" evidence="10">
    <location>
        <begin position="6"/>
        <end position="26"/>
    </location>
</feature>
<dbReference type="PRINTS" id="PR00075">
    <property type="entry name" value="FACDDSATRASE"/>
</dbReference>
<dbReference type="Proteomes" id="UP000032360">
    <property type="component" value="Unassembled WGS sequence"/>
</dbReference>
<dbReference type="STRING" id="1280514.AXFE_32260"/>
<dbReference type="EMBL" id="JXYS01000110">
    <property type="protein sequence ID" value="KJF15941.1"/>
    <property type="molecule type" value="Genomic_DNA"/>
</dbReference>
<evidence type="ECO:0000313" key="13">
    <source>
        <dbReference type="Proteomes" id="UP000032360"/>
    </source>
</evidence>
<dbReference type="Pfam" id="PF00487">
    <property type="entry name" value="FA_desaturase"/>
    <property type="match status" value="1"/>
</dbReference>
<keyword evidence="9 10" id="KW-0472">Membrane</keyword>
<keyword evidence="5 10" id="KW-1133">Transmembrane helix</keyword>
<feature type="transmembrane region" description="Helical" evidence="10">
    <location>
        <begin position="127"/>
        <end position="148"/>
    </location>
</feature>
<dbReference type="GO" id="GO:0016020">
    <property type="term" value="C:membrane"/>
    <property type="evidence" value="ECO:0007669"/>
    <property type="project" value="UniProtKB-SubCell"/>
</dbReference>
<keyword evidence="6" id="KW-0560">Oxidoreductase</keyword>
<evidence type="ECO:0000256" key="7">
    <source>
        <dbReference type="ARBA" id="ARBA00023004"/>
    </source>
</evidence>
<keyword evidence="3 10" id="KW-0812">Transmembrane</keyword>
<evidence type="ECO:0000256" key="6">
    <source>
        <dbReference type="ARBA" id="ARBA00023002"/>
    </source>
</evidence>
<dbReference type="InterPro" id="IPR005804">
    <property type="entry name" value="FA_desaturase_dom"/>
</dbReference>
<reference evidence="12 13" key="1">
    <citation type="submission" date="2015-01" db="EMBL/GenBank/DDBJ databases">
        <title>Draft genome of the acidophilic iron oxidizer Acidithrix ferrooxidans strain Py-F3.</title>
        <authorList>
            <person name="Poehlein A."/>
            <person name="Eisen S."/>
            <person name="Schloemann M."/>
            <person name="Johnson B.D."/>
            <person name="Daniel R."/>
            <person name="Muehling M."/>
        </authorList>
    </citation>
    <scope>NUCLEOTIDE SEQUENCE [LARGE SCALE GENOMIC DNA]</scope>
    <source>
        <strain evidence="12 13">Py-F3</strain>
    </source>
</reference>
<dbReference type="GO" id="GO:0016717">
    <property type="term" value="F:oxidoreductase activity, acting on paired donors, with oxidation of a pair of donors resulting in the reduction of molecular oxygen to two molecules of water"/>
    <property type="evidence" value="ECO:0007669"/>
    <property type="project" value="InterPro"/>
</dbReference>
<evidence type="ECO:0000256" key="5">
    <source>
        <dbReference type="ARBA" id="ARBA00022989"/>
    </source>
</evidence>
<keyword evidence="13" id="KW-1185">Reference proteome</keyword>
<keyword evidence="4" id="KW-0276">Fatty acid metabolism</keyword>
<evidence type="ECO:0000313" key="12">
    <source>
        <dbReference type="EMBL" id="KJF15941.1"/>
    </source>
</evidence>
<feature type="domain" description="Fatty acid desaturase" evidence="11">
    <location>
        <begin position="9"/>
        <end position="204"/>
    </location>
</feature>
<dbReference type="GO" id="GO:0006631">
    <property type="term" value="P:fatty acid metabolic process"/>
    <property type="evidence" value="ECO:0007669"/>
    <property type="project" value="UniProtKB-KW"/>
</dbReference>
<dbReference type="AlphaFoldDB" id="A0A0D8HFW8"/>
<comment type="caution">
    <text evidence="12">The sequence shown here is derived from an EMBL/GenBank/DDBJ whole genome shotgun (WGS) entry which is preliminary data.</text>
</comment>
<keyword evidence="8" id="KW-0443">Lipid metabolism</keyword>
<name>A0A0D8HFW8_9ACTN</name>
<evidence type="ECO:0000256" key="8">
    <source>
        <dbReference type="ARBA" id="ARBA00023098"/>
    </source>
</evidence>
<evidence type="ECO:0000256" key="4">
    <source>
        <dbReference type="ARBA" id="ARBA00022832"/>
    </source>
</evidence>
<dbReference type="PANTHER" id="PTHR11351">
    <property type="entry name" value="ACYL-COA DESATURASE"/>
    <property type="match status" value="1"/>
</dbReference>
<dbReference type="InterPro" id="IPR015876">
    <property type="entry name" value="Acyl-CoA_DS"/>
</dbReference>
<dbReference type="CDD" id="cd03505">
    <property type="entry name" value="Delta9-FADS-like"/>
    <property type="match status" value="1"/>
</dbReference>